<evidence type="ECO:0000256" key="3">
    <source>
        <dbReference type="ARBA" id="ARBA00022475"/>
    </source>
</evidence>
<feature type="transmembrane region" description="Helical" evidence="7">
    <location>
        <begin position="178"/>
        <end position="208"/>
    </location>
</feature>
<feature type="transmembrane region" description="Helical" evidence="7">
    <location>
        <begin position="16"/>
        <end position="35"/>
    </location>
</feature>
<feature type="transmembrane region" description="Helical" evidence="7">
    <location>
        <begin position="72"/>
        <end position="94"/>
    </location>
</feature>
<feature type="transmembrane region" description="Helical" evidence="7">
    <location>
        <begin position="430"/>
        <end position="456"/>
    </location>
</feature>
<protein>
    <recommendedName>
        <fullName evidence="10">Sulfate exporter family transporter</fullName>
    </recommendedName>
</protein>
<feature type="transmembrane region" description="Helical" evidence="7">
    <location>
        <begin position="106"/>
        <end position="124"/>
    </location>
</feature>
<keyword evidence="4 7" id="KW-0812">Transmembrane</keyword>
<proteinExistence type="inferred from homology"/>
<comment type="subcellular location">
    <subcellularLocation>
        <location evidence="1">Cell membrane</location>
        <topology evidence="1">Multi-pass membrane protein</topology>
    </subcellularLocation>
</comment>
<evidence type="ECO:0008006" key="10">
    <source>
        <dbReference type="Google" id="ProtNLM"/>
    </source>
</evidence>
<dbReference type="GO" id="GO:0005886">
    <property type="term" value="C:plasma membrane"/>
    <property type="evidence" value="ECO:0007669"/>
    <property type="project" value="UniProtKB-SubCell"/>
</dbReference>
<keyword evidence="9" id="KW-1185">Reference proteome</keyword>
<reference evidence="8 9" key="1">
    <citation type="submission" date="2019-02" db="EMBL/GenBank/DDBJ databases">
        <title>Deep-cultivation of Planctomycetes and their phenomic and genomic characterization uncovers novel biology.</title>
        <authorList>
            <person name="Wiegand S."/>
            <person name="Jogler M."/>
            <person name="Boedeker C."/>
            <person name="Pinto D."/>
            <person name="Vollmers J."/>
            <person name="Rivas-Marin E."/>
            <person name="Kohn T."/>
            <person name="Peeters S.H."/>
            <person name="Heuer A."/>
            <person name="Rast P."/>
            <person name="Oberbeckmann S."/>
            <person name="Bunk B."/>
            <person name="Jeske O."/>
            <person name="Meyerdierks A."/>
            <person name="Storesund J.E."/>
            <person name="Kallscheuer N."/>
            <person name="Luecker S."/>
            <person name="Lage O.M."/>
            <person name="Pohl T."/>
            <person name="Merkel B.J."/>
            <person name="Hornburger P."/>
            <person name="Mueller R.-W."/>
            <person name="Bruemmer F."/>
            <person name="Labrenz M."/>
            <person name="Spormann A.M."/>
            <person name="Op Den Camp H."/>
            <person name="Overmann J."/>
            <person name="Amann R."/>
            <person name="Jetten M.S.M."/>
            <person name="Mascher T."/>
            <person name="Medema M.H."/>
            <person name="Devos D.P."/>
            <person name="Kaster A.-K."/>
            <person name="Ovreas L."/>
            <person name="Rohde M."/>
            <person name="Galperin M.Y."/>
            <person name="Jogler C."/>
        </authorList>
    </citation>
    <scope>NUCLEOTIDE SEQUENCE [LARGE SCALE GENOMIC DNA]</scope>
    <source>
        <strain evidence="8 9">Pla111</strain>
    </source>
</reference>
<keyword evidence="6 7" id="KW-0472">Membrane</keyword>
<dbReference type="PANTHER" id="PTHR30106">
    <property type="entry name" value="INNER MEMBRANE PROTEIN YEIH-RELATED"/>
    <property type="match status" value="1"/>
</dbReference>
<gene>
    <name evidence="8" type="ORF">Pla111_14970</name>
</gene>
<organism evidence="8 9">
    <name type="scientific">Botrimarina hoheduenensis</name>
    <dbReference type="NCBI Taxonomy" id="2528000"/>
    <lineage>
        <taxon>Bacteria</taxon>
        <taxon>Pseudomonadati</taxon>
        <taxon>Planctomycetota</taxon>
        <taxon>Planctomycetia</taxon>
        <taxon>Pirellulales</taxon>
        <taxon>Lacipirellulaceae</taxon>
        <taxon>Botrimarina</taxon>
    </lineage>
</organism>
<dbReference type="Proteomes" id="UP000318995">
    <property type="component" value="Unassembled WGS sequence"/>
</dbReference>
<evidence type="ECO:0000256" key="6">
    <source>
        <dbReference type="ARBA" id="ARBA00023136"/>
    </source>
</evidence>
<evidence type="ECO:0000256" key="2">
    <source>
        <dbReference type="ARBA" id="ARBA00007977"/>
    </source>
</evidence>
<feature type="transmembrane region" description="Helical" evidence="7">
    <location>
        <begin position="220"/>
        <end position="243"/>
    </location>
</feature>
<evidence type="ECO:0000256" key="5">
    <source>
        <dbReference type="ARBA" id="ARBA00022989"/>
    </source>
</evidence>
<accession>A0A5C5W8Q1</accession>
<dbReference type="Pfam" id="PF03601">
    <property type="entry name" value="Cons_hypoth698"/>
    <property type="match status" value="1"/>
</dbReference>
<keyword evidence="3" id="KW-1003">Cell membrane</keyword>
<feature type="transmembrane region" description="Helical" evidence="7">
    <location>
        <begin position="250"/>
        <end position="268"/>
    </location>
</feature>
<keyword evidence="5 7" id="KW-1133">Transmembrane helix</keyword>
<name>A0A5C5W8Q1_9BACT</name>
<dbReference type="RefSeq" id="WP_146572883.1">
    <property type="nucleotide sequence ID" value="NZ_SJPH01000003.1"/>
</dbReference>
<dbReference type="AlphaFoldDB" id="A0A5C5W8Q1"/>
<sequence length="465" mass="48841">MELETPGQRGRLTEDWLAILLGGALLAVCLAAVALEYQRTFAPQQPKPASIANPLKPYLATPGGWANSPLEAFSGVGVGIVGAGLVLLVVFTIGNSLSGGAAVRRFLPGFAALFTLATLAMLLSEQAVVDYYGLAYAVWAIALGLIVANLFGTPGWLRPALRTELFVKTGLVLYGAEVLIGKLLALGLPGICIAWIVTPVVLIMTYWFGQRVLRIESRTLNMVVSADMSVCGVSAAIATAAACKAKREELSVAIGLSLAFTALMMVVMPPVSRLMGLNEVVAGAWIGGTIDSTGAVGVAGAALGDTALLVAATIKMIQNCLIGVVAFGVATYWTTVVERDPAASTRITFAGAAAEIWRRFPKFLFGFLGASLFFSALAAWHPEGEPLVASTISGATKTLRTWCFCISFTSIGLESDFRELSRHLRGGKPLVLYVCGQGLNLVLTLLMALLVFEVLFPGAADALAK</sequence>
<feature type="transmembrane region" description="Helical" evidence="7">
    <location>
        <begin position="136"/>
        <end position="157"/>
    </location>
</feature>
<comment type="similarity">
    <text evidence="2">Belongs to the UPF0324 family.</text>
</comment>
<evidence type="ECO:0000256" key="1">
    <source>
        <dbReference type="ARBA" id="ARBA00004651"/>
    </source>
</evidence>
<evidence type="ECO:0000313" key="9">
    <source>
        <dbReference type="Proteomes" id="UP000318995"/>
    </source>
</evidence>
<dbReference type="EMBL" id="SJPH01000003">
    <property type="protein sequence ID" value="TWT46401.1"/>
    <property type="molecule type" value="Genomic_DNA"/>
</dbReference>
<dbReference type="OrthoDB" id="9766798at2"/>
<feature type="transmembrane region" description="Helical" evidence="7">
    <location>
        <begin position="363"/>
        <end position="381"/>
    </location>
</feature>
<dbReference type="InterPro" id="IPR018383">
    <property type="entry name" value="UPF0324_pro"/>
</dbReference>
<evidence type="ECO:0000313" key="8">
    <source>
        <dbReference type="EMBL" id="TWT46401.1"/>
    </source>
</evidence>
<comment type="caution">
    <text evidence="8">The sequence shown here is derived from an EMBL/GenBank/DDBJ whole genome shotgun (WGS) entry which is preliminary data.</text>
</comment>
<evidence type="ECO:0000256" key="4">
    <source>
        <dbReference type="ARBA" id="ARBA00022692"/>
    </source>
</evidence>
<dbReference type="PANTHER" id="PTHR30106:SF1">
    <property type="entry name" value="UPF0324 MEMBRANE PROTEIN FN0533"/>
    <property type="match status" value="1"/>
</dbReference>
<evidence type="ECO:0000256" key="7">
    <source>
        <dbReference type="SAM" id="Phobius"/>
    </source>
</evidence>
<feature type="transmembrane region" description="Helical" evidence="7">
    <location>
        <begin position="316"/>
        <end position="337"/>
    </location>
</feature>